<feature type="compositionally biased region" description="Polar residues" evidence="1">
    <location>
        <begin position="288"/>
        <end position="304"/>
    </location>
</feature>
<dbReference type="RefSeq" id="WP_431310542.1">
    <property type="nucleotide sequence ID" value="NZ_BSUO01000001.1"/>
</dbReference>
<name>A0ABQ6IV46_9MICO</name>
<accession>A0ABQ6IV46</accession>
<evidence type="ECO:0000256" key="1">
    <source>
        <dbReference type="SAM" id="MobiDB-lite"/>
    </source>
</evidence>
<organism evidence="3 4">
    <name type="scientific">Mobilicoccus caccae</name>
    <dbReference type="NCBI Taxonomy" id="1859295"/>
    <lineage>
        <taxon>Bacteria</taxon>
        <taxon>Bacillati</taxon>
        <taxon>Actinomycetota</taxon>
        <taxon>Actinomycetes</taxon>
        <taxon>Micrococcales</taxon>
        <taxon>Dermatophilaceae</taxon>
        <taxon>Mobilicoccus</taxon>
    </lineage>
</organism>
<dbReference type="Gene3D" id="3.40.50.720">
    <property type="entry name" value="NAD(P)-binding Rossmann-like Domain"/>
    <property type="match status" value="1"/>
</dbReference>
<dbReference type="Gene3D" id="3.90.180.10">
    <property type="entry name" value="Medium-chain alcohol dehydrogenases, catalytic domain"/>
    <property type="match status" value="1"/>
</dbReference>
<dbReference type="SUPFAM" id="SSF51735">
    <property type="entry name" value="NAD(P)-binding Rossmann-fold domains"/>
    <property type="match status" value="1"/>
</dbReference>
<dbReference type="InterPro" id="IPR011032">
    <property type="entry name" value="GroES-like_sf"/>
</dbReference>
<feature type="region of interest" description="Disordered" evidence="1">
    <location>
        <begin position="262"/>
        <end position="318"/>
    </location>
</feature>
<dbReference type="PROSITE" id="PS01162">
    <property type="entry name" value="QOR_ZETA_CRYSTAL"/>
    <property type="match status" value="1"/>
</dbReference>
<feature type="domain" description="Enoyl reductase (ER)" evidence="2">
    <location>
        <begin position="7"/>
        <end position="268"/>
    </location>
</feature>
<dbReference type="InterPro" id="IPR013154">
    <property type="entry name" value="ADH-like_N"/>
</dbReference>
<sequence>MRAVQITSLDGPTAVEIVDLPEPQADDKVVIDVKAAGVAFPELLQTRGLYQIKPDLPFVPGAEVAGVVESAPEGSGLAVGDRVCALTLLGGFAEKAVAAPDMTFVLPDSVSFEQGASFLFNYGTAHFALVERGALQQGETVLVHGAAGGIGTASIQVAKAFGAGEVIAVVSSEAKGEVARAAGADSVVLVEGFKDTVGKRVDVVVDPVGGDRFTDSLRVLREQGRLLVIGFTAGSIPEVKVNRLLLNNVSVVGVGWGRTPSRVRATSACSGTSSNRTSRAARWPPSSAPRTPWTTRALPSSPWSSGARPARSSWSPPAEIRRPRFRHCPRSWPTIEPEGGFT</sequence>
<dbReference type="PANTHER" id="PTHR43677:SF4">
    <property type="entry name" value="QUINONE OXIDOREDUCTASE-LIKE PROTEIN 2"/>
    <property type="match status" value="1"/>
</dbReference>
<dbReference type="PANTHER" id="PTHR43677">
    <property type="entry name" value="SHORT-CHAIN DEHYDROGENASE/REDUCTASE"/>
    <property type="match status" value="1"/>
</dbReference>
<evidence type="ECO:0000259" key="2">
    <source>
        <dbReference type="SMART" id="SM00829"/>
    </source>
</evidence>
<dbReference type="Proteomes" id="UP001157126">
    <property type="component" value="Unassembled WGS sequence"/>
</dbReference>
<evidence type="ECO:0000313" key="3">
    <source>
        <dbReference type="EMBL" id="GMA41027.1"/>
    </source>
</evidence>
<feature type="compositionally biased region" description="Polar residues" evidence="1">
    <location>
        <begin position="267"/>
        <end position="278"/>
    </location>
</feature>
<dbReference type="InterPro" id="IPR002364">
    <property type="entry name" value="Quin_OxRdtase/zeta-crystal_CS"/>
</dbReference>
<protein>
    <submittedName>
        <fullName evidence="3">NADPH:quinone oxidoreductase</fullName>
    </submittedName>
</protein>
<keyword evidence="4" id="KW-1185">Reference proteome</keyword>
<dbReference type="SUPFAM" id="SSF50129">
    <property type="entry name" value="GroES-like"/>
    <property type="match status" value="1"/>
</dbReference>
<proteinExistence type="predicted"/>
<dbReference type="Pfam" id="PF08240">
    <property type="entry name" value="ADH_N"/>
    <property type="match status" value="1"/>
</dbReference>
<dbReference type="SMART" id="SM00829">
    <property type="entry name" value="PKS_ER"/>
    <property type="match status" value="1"/>
</dbReference>
<dbReference type="InterPro" id="IPR036291">
    <property type="entry name" value="NAD(P)-bd_dom_sf"/>
</dbReference>
<reference evidence="4" key="1">
    <citation type="journal article" date="2019" name="Int. J. Syst. Evol. Microbiol.">
        <title>The Global Catalogue of Microorganisms (GCM) 10K type strain sequencing project: providing services to taxonomists for standard genome sequencing and annotation.</title>
        <authorList>
            <consortium name="The Broad Institute Genomics Platform"/>
            <consortium name="The Broad Institute Genome Sequencing Center for Infectious Disease"/>
            <person name="Wu L."/>
            <person name="Ma J."/>
        </authorList>
    </citation>
    <scope>NUCLEOTIDE SEQUENCE [LARGE SCALE GENOMIC DNA]</scope>
    <source>
        <strain evidence="4">NBRC 113072</strain>
    </source>
</reference>
<dbReference type="Pfam" id="PF00107">
    <property type="entry name" value="ADH_zinc_N"/>
    <property type="match status" value="1"/>
</dbReference>
<dbReference type="CDD" id="cd08241">
    <property type="entry name" value="QOR1"/>
    <property type="match status" value="1"/>
</dbReference>
<evidence type="ECO:0000313" key="4">
    <source>
        <dbReference type="Proteomes" id="UP001157126"/>
    </source>
</evidence>
<dbReference type="EMBL" id="BSUO01000001">
    <property type="protein sequence ID" value="GMA41027.1"/>
    <property type="molecule type" value="Genomic_DNA"/>
</dbReference>
<dbReference type="InterPro" id="IPR020843">
    <property type="entry name" value="ER"/>
</dbReference>
<gene>
    <name evidence="3" type="ORF">GCM10025883_30720</name>
</gene>
<dbReference type="InterPro" id="IPR051397">
    <property type="entry name" value="Zn-ADH-like_protein"/>
</dbReference>
<comment type="caution">
    <text evidence="3">The sequence shown here is derived from an EMBL/GenBank/DDBJ whole genome shotgun (WGS) entry which is preliminary data.</text>
</comment>
<dbReference type="InterPro" id="IPR013149">
    <property type="entry name" value="ADH-like_C"/>
</dbReference>